<accession>A0AAN7Z0I8</accession>
<evidence type="ECO:0000313" key="2">
    <source>
        <dbReference type="EMBL" id="KAK5624547.1"/>
    </source>
</evidence>
<sequence>MGKPRPSRESVENAFRRPLRRYASRASSSTSSKPDGGGVTGDSIYIPEPSEPQQDSQSLRAGVVASMSSTELMRTVPMSAGWVKGVCSWA</sequence>
<protein>
    <submittedName>
        <fullName evidence="2">Uncharacterized protein</fullName>
    </submittedName>
</protein>
<proteinExistence type="predicted"/>
<keyword evidence="3" id="KW-1185">Reference proteome</keyword>
<organism evidence="2 3">
    <name type="scientific">Xylaria bambusicola</name>
    <dbReference type="NCBI Taxonomy" id="326684"/>
    <lineage>
        <taxon>Eukaryota</taxon>
        <taxon>Fungi</taxon>
        <taxon>Dikarya</taxon>
        <taxon>Ascomycota</taxon>
        <taxon>Pezizomycotina</taxon>
        <taxon>Sordariomycetes</taxon>
        <taxon>Xylariomycetidae</taxon>
        <taxon>Xylariales</taxon>
        <taxon>Xylariaceae</taxon>
        <taxon>Xylaria</taxon>
    </lineage>
</organism>
<dbReference type="AlphaFoldDB" id="A0AAN7Z0I8"/>
<dbReference type="EMBL" id="JAWHQM010000001">
    <property type="protein sequence ID" value="KAK5624547.1"/>
    <property type="molecule type" value="Genomic_DNA"/>
</dbReference>
<evidence type="ECO:0000313" key="3">
    <source>
        <dbReference type="Proteomes" id="UP001305414"/>
    </source>
</evidence>
<name>A0AAN7Z0I8_9PEZI</name>
<reference evidence="2 3" key="1">
    <citation type="submission" date="2023-10" db="EMBL/GenBank/DDBJ databases">
        <title>Draft genome sequence of Xylaria bambusicola isolate GMP-LS, the root and basal stem rot pathogen of sugarcane in Indonesia.</title>
        <authorList>
            <person name="Selvaraj P."/>
            <person name="Muralishankar V."/>
            <person name="Muruganantham S."/>
            <person name="Sp S."/>
            <person name="Haryani S."/>
            <person name="Lau K.J.X."/>
            <person name="Naqvi N.I."/>
        </authorList>
    </citation>
    <scope>NUCLEOTIDE SEQUENCE [LARGE SCALE GENOMIC DNA]</scope>
    <source>
        <strain evidence="2">GMP-LS</strain>
    </source>
</reference>
<evidence type="ECO:0000256" key="1">
    <source>
        <dbReference type="SAM" id="MobiDB-lite"/>
    </source>
</evidence>
<feature type="compositionally biased region" description="Basic and acidic residues" evidence="1">
    <location>
        <begin position="1"/>
        <end position="15"/>
    </location>
</feature>
<gene>
    <name evidence="2" type="ORF">RRF57_000263</name>
</gene>
<dbReference type="Proteomes" id="UP001305414">
    <property type="component" value="Unassembled WGS sequence"/>
</dbReference>
<feature type="region of interest" description="Disordered" evidence="1">
    <location>
        <begin position="1"/>
        <end position="63"/>
    </location>
</feature>
<comment type="caution">
    <text evidence="2">The sequence shown here is derived from an EMBL/GenBank/DDBJ whole genome shotgun (WGS) entry which is preliminary data.</text>
</comment>